<evidence type="ECO:0000313" key="2">
    <source>
        <dbReference type="Proteomes" id="UP000215305"/>
    </source>
</evidence>
<dbReference type="Proteomes" id="UP000215305">
    <property type="component" value="Unassembled WGS sequence"/>
</dbReference>
<gene>
    <name evidence="1" type="ORF">CDV56_101219</name>
</gene>
<dbReference type="GeneID" id="38123193"/>
<organism evidence="1 2">
    <name type="scientific">Aspergillus thermomutatus</name>
    <name type="common">Neosartorya pseudofischeri</name>
    <dbReference type="NCBI Taxonomy" id="41047"/>
    <lineage>
        <taxon>Eukaryota</taxon>
        <taxon>Fungi</taxon>
        <taxon>Dikarya</taxon>
        <taxon>Ascomycota</taxon>
        <taxon>Pezizomycotina</taxon>
        <taxon>Eurotiomycetes</taxon>
        <taxon>Eurotiomycetidae</taxon>
        <taxon>Eurotiales</taxon>
        <taxon>Aspergillaceae</taxon>
        <taxon>Aspergillus</taxon>
        <taxon>Aspergillus subgen. Fumigati</taxon>
    </lineage>
</organism>
<evidence type="ECO:0000313" key="1">
    <source>
        <dbReference type="EMBL" id="RHZ65158.1"/>
    </source>
</evidence>
<keyword evidence="2" id="KW-1185">Reference proteome</keyword>
<sequence length="67" mass="7267">MSPSITHHHITPAITPEPTNNLFSLTHRTIAITGSGCHVTDEKARRTIPYFRKTRGGGDGDARSLLG</sequence>
<dbReference type="AlphaFoldDB" id="A0A397HT59"/>
<proteinExistence type="predicted"/>
<dbReference type="RefSeq" id="XP_026617710.1">
    <property type="nucleotide sequence ID" value="XM_026754838.1"/>
</dbReference>
<name>A0A397HT59_ASPTH</name>
<accession>A0A397HT59</accession>
<reference evidence="1" key="1">
    <citation type="submission" date="2018-08" db="EMBL/GenBank/DDBJ databases">
        <title>Draft genome sequence of azole-resistant Aspergillus thermomutatus (Neosartorya pseudofischeri) strain HMR AF 39, isolated from a human nasal aspirate.</title>
        <authorList>
            <person name="Parent-Michaud M."/>
            <person name="Dufresne P.J."/>
            <person name="Fournier E."/>
            <person name="Martineau C."/>
            <person name="Moreira S."/>
            <person name="Perkins V."/>
            <person name="De Repentigny L."/>
            <person name="Dufresne S.F."/>
        </authorList>
    </citation>
    <scope>NUCLEOTIDE SEQUENCE [LARGE SCALE GENOMIC DNA]</scope>
    <source>
        <strain evidence="1">HMR AF 39</strain>
    </source>
</reference>
<dbReference type="VEuPathDB" id="FungiDB:CDV56_101219"/>
<protein>
    <submittedName>
        <fullName evidence="1">Uncharacterized protein</fullName>
    </submittedName>
</protein>
<comment type="caution">
    <text evidence="1">The sequence shown here is derived from an EMBL/GenBank/DDBJ whole genome shotgun (WGS) entry which is preliminary data.</text>
</comment>
<dbReference type="EMBL" id="NKHU02000019">
    <property type="protein sequence ID" value="RHZ65158.1"/>
    <property type="molecule type" value="Genomic_DNA"/>
</dbReference>